<keyword evidence="2" id="KW-1185">Reference proteome</keyword>
<dbReference type="InterPro" id="IPR006059">
    <property type="entry name" value="SBP"/>
</dbReference>
<dbReference type="Pfam" id="PF01547">
    <property type="entry name" value="SBP_bac_1"/>
    <property type="match status" value="1"/>
</dbReference>
<gene>
    <name evidence="1" type="ORF">NZD89_14020</name>
</gene>
<protein>
    <submittedName>
        <fullName evidence="1">Extracellular solute-binding protein</fullName>
    </submittedName>
</protein>
<dbReference type="RefSeq" id="WP_268008300.1">
    <property type="nucleotide sequence ID" value="NZ_BSUT01000001.1"/>
</dbReference>
<dbReference type="PANTHER" id="PTHR43649">
    <property type="entry name" value="ARABINOSE-BINDING PROTEIN-RELATED"/>
    <property type="match status" value="1"/>
</dbReference>
<proteinExistence type="predicted"/>
<evidence type="ECO:0000313" key="2">
    <source>
        <dbReference type="Proteomes" id="UP001164761"/>
    </source>
</evidence>
<sequence>MSVKLNGITWNHSRGYASVVAAAQRFSEINPDIEIMWEKRSLQEFADYPIDQLIDKYDLLVIDHPWAGFAYANSALLPLEKYLSKEYLDDQKEGSVGKSFESYNFNGSQFALAIDAATPVAAYREDLLKLQGTQPPQTWADVLKLARLKKVIFPAIPIDTLMNFYMLCVTMNGELFTDEGTVVDEYIGTQALEQLKELASLCPNDIFNWNPIQIYEMLTRNDDFVYCPFAYGYSNYSRQGYSRHNLVFDDLVSLNEYGRLVSTLGGTGIAISASCQNINEAVLFAEYVASPNCQKSIYFTSGGQPGHRSAWLDEEVNSLSNQFFKNTLPTLDRAYVRPRYCGYLYFQDHAGVIVQEYLRGNTSSKAVLDKLKNLYHQSTKEGVSS</sequence>
<dbReference type="EMBL" id="CP104067">
    <property type="protein sequence ID" value="WAH44404.1"/>
    <property type="molecule type" value="Genomic_DNA"/>
</dbReference>
<dbReference type="InterPro" id="IPR050490">
    <property type="entry name" value="Bact_solute-bd_prot1"/>
</dbReference>
<evidence type="ECO:0000313" key="1">
    <source>
        <dbReference type="EMBL" id="WAH44404.1"/>
    </source>
</evidence>
<reference evidence="1" key="1">
    <citation type="submission" date="2022-08" db="EMBL/GenBank/DDBJ databases">
        <title>Alicyclobacillus fastidiosus DSM 17978, complete genome.</title>
        <authorList>
            <person name="Wang Q."/>
            <person name="Cai R."/>
            <person name="Wang Z."/>
        </authorList>
    </citation>
    <scope>NUCLEOTIDE SEQUENCE</scope>
    <source>
        <strain evidence="1">DSM 17978</strain>
    </source>
</reference>
<dbReference type="SUPFAM" id="SSF53850">
    <property type="entry name" value="Periplasmic binding protein-like II"/>
    <property type="match status" value="1"/>
</dbReference>
<accession>A0ABY6ZNF1</accession>
<organism evidence="1 2">
    <name type="scientific">Alicyclobacillus fastidiosus</name>
    <dbReference type="NCBI Taxonomy" id="392011"/>
    <lineage>
        <taxon>Bacteria</taxon>
        <taxon>Bacillati</taxon>
        <taxon>Bacillota</taxon>
        <taxon>Bacilli</taxon>
        <taxon>Bacillales</taxon>
        <taxon>Alicyclobacillaceae</taxon>
        <taxon>Alicyclobacillus</taxon>
    </lineage>
</organism>
<dbReference type="Gene3D" id="3.40.190.10">
    <property type="entry name" value="Periplasmic binding protein-like II"/>
    <property type="match status" value="2"/>
</dbReference>
<name>A0ABY6ZNF1_9BACL</name>
<dbReference type="Proteomes" id="UP001164761">
    <property type="component" value="Chromosome"/>
</dbReference>